<accession>A0AAE3EES2</accession>
<evidence type="ECO:0000313" key="2">
    <source>
        <dbReference type="Proteomes" id="UP001198182"/>
    </source>
</evidence>
<reference evidence="1" key="1">
    <citation type="submission" date="2021-10" db="EMBL/GenBank/DDBJ databases">
        <title>Anaerobic single-cell dispensing facilitates the cultivation of human gut bacteria.</title>
        <authorList>
            <person name="Afrizal A."/>
        </authorList>
    </citation>
    <scope>NUCLEOTIDE SEQUENCE</scope>
    <source>
        <strain evidence="1">CLA-AA-H215</strain>
    </source>
</reference>
<dbReference type="RefSeq" id="WP_308455222.1">
    <property type="nucleotide sequence ID" value="NZ_JAJEQR010000116.1"/>
</dbReference>
<gene>
    <name evidence="1" type="ORF">LKD81_18100</name>
</gene>
<sequence>MPNKIEQEIVQTYIVKNKRKRILWELDNPKKREYILFNRFLGIDNWKKGCLQPVEYLTSEKLSYYLAEKSKKKEVYFIGEDYIGPLSIKDAVERTEMGEWCMIYCGNGYGYFQGEGEFIKPARYLLHSSNFSE</sequence>
<keyword evidence="2" id="KW-1185">Reference proteome</keyword>
<evidence type="ECO:0000313" key="1">
    <source>
        <dbReference type="EMBL" id="MCC2232861.1"/>
    </source>
</evidence>
<comment type="caution">
    <text evidence="1">The sequence shown here is derived from an EMBL/GenBank/DDBJ whole genome shotgun (WGS) entry which is preliminary data.</text>
</comment>
<proteinExistence type="predicted"/>
<name>A0AAE3EES2_9FIRM</name>
<dbReference type="Proteomes" id="UP001198182">
    <property type="component" value="Unassembled WGS sequence"/>
</dbReference>
<dbReference type="AlphaFoldDB" id="A0AAE3EES2"/>
<dbReference type="EMBL" id="JAJEQR010000116">
    <property type="protein sequence ID" value="MCC2232861.1"/>
    <property type="molecule type" value="Genomic_DNA"/>
</dbReference>
<organism evidence="1 2">
    <name type="scientific">Hominifimenecus microfluidus</name>
    <dbReference type="NCBI Taxonomy" id="2885348"/>
    <lineage>
        <taxon>Bacteria</taxon>
        <taxon>Bacillati</taxon>
        <taxon>Bacillota</taxon>
        <taxon>Clostridia</taxon>
        <taxon>Lachnospirales</taxon>
        <taxon>Lachnospiraceae</taxon>
        <taxon>Hominifimenecus</taxon>
    </lineage>
</organism>
<protein>
    <submittedName>
        <fullName evidence="1">Uncharacterized protein</fullName>
    </submittedName>
</protein>